<sequence length="352" mass="39432">MSVSKSSETPRCSKCSVHAHCAQSPTSGGWQCKCNAGYHGNGHLCVSMASCLDDRSLCDSHAECVPGEGGHYVCNCHYGYHGDGRTCTPDSEARGDTLLVARGMAIFQRGTNSEIPGKQLEICTTGHSIRSSSLNGTDHKSFYAEDLNSPEGIAVDWSSRNVYYADSLNDEIGVASLDGKYKKALITEGLVNPRSVALDIQNRHLFYTDWHRENPFIGRVDMDGKNNAVFLNDDIHLPNGITILPNRRELCWVDAGNHRLSCIGVDGKHRRVVFAPLQYPFGLTHDKENKFYWTDWKEYAFRITTYTFLFYMTAIVLADLFQQQQHVPSTMEDALIFVFPVKKVFTVNVRQM</sequence>
<dbReference type="InterPro" id="IPR011042">
    <property type="entry name" value="6-blade_b-propeller_TolB-like"/>
</dbReference>
<dbReference type="Proteomes" id="UP000095283">
    <property type="component" value="Unplaced"/>
</dbReference>
<feature type="repeat" description="LDL-receptor class B" evidence="4">
    <location>
        <begin position="160"/>
        <end position="202"/>
    </location>
</feature>
<dbReference type="InterPro" id="IPR024731">
    <property type="entry name" value="NELL2-like_EGF"/>
</dbReference>
<accession>A0A1I7XLN5</accession>
<evidence type="ECO:0000313" key="7">
    <source>
        <dbReference type="WBParaSite" id="Hba_18446"/>
    </source>
</evidence>
<dbReference type="WBParaSite" id="Hba_18446">
    <property type="protein sequence ID" value="Hba_18446"/>
    <property type="gene ID" value="Hba_18446"/>
</dbReference>
<dbReference type="InterPro" id="IPR009030">
    <property type="entry name" value="Growth_fac_rcpt_cys_sf"/>
</dbReference>
<dbReference type="PROSITE" id="PS51120">
    <property type="entry name" value="LDLRB"/>
    <property type="match status" value="2"/>
</dbReference>
<dbReference type="AlphaFoldDB" id="A0A1I7XLN5"/>
<dbReference type="Pfam" id="PF00058">
    <property type="entry name" value="Ldl_recept_b"/>
    <property type="match status" value="2"/>
</dbReference>
<dbReference type="SUPFAM" id="SSF57184">
    <property type="entry name" value="Growth factor receptor domain"/>
    <property type="match status" value="1"/>
</dbReference>
<evidence type="ECO:0000256" key="1">
    <source>
        <dbReference type="ARBA" id="ARBA00022536"/>
    </source>
</evidence>
<reference evidence="7" key="1">
    <citation type="submission" date="2016-11" db="UniProtKB">
        <authorList>
            <consortium name="WormBaseParasite"/>
        </authorList>
    </citation>
    <scope>IDENTIFICATION</scope>
</reference>
<evidence type="ECO:0000256" key="2">
    <source>
        <dbReference type="ARBA" id="ARBA00023157"/>
    </source>
</evidence>
<comment type="caution">
    <text evidence="3">Lacks conserved residue(s) required for the propagation of feature annotation.</text>
</comment>
<dbReference type="InterPro" id="IPR050778">
    <property type="entry name" value="Cueball_EGF_LRP_Nidogen"/>
</dbReference>
<dbReference type="GO" id="GO:0017147">
    <property type="term" value="F:Wnt-protein binding"/>
    <property type="evidence" value="ECO:0007669"/>
    <property type="project" value="TreeGrafter"/>
</dbReference>
<proteinExistence type="predicted"/>
<name>A0A1I7XLN5_HETBA</name>
<dbReference type="InterPro" id="IPR000742">
    <property type="entry name" value="EGF"/>
</dbReference>
<dbReference type="PROSITE" id="PS50026">
    <property type="entry name" value="EGF_3"/>
    <property type="match status" value="1"/>
</dbReference>
<evidence type="ECO:0000259" key="5">
    <source>
        <dbReference type="PROSITE" id="PS50026"/>
    </source>
</evidence>
<dbReference type="Gene3D" id="2.10.25.10">
    <property type="entry name" value="Laminin"/>
    <property type="match status" value="2"/>
</dbReference>
<dbReference type="PROSITE" id="PS01186">
    <property type="entry name" value="EGF_2"/>
    <property type="match status" value="2"/>
</dbReference>
<evidence type="ECO:0000256" key="3">
    <source>
        <dbReference type="PROSITE-ProRule" id="PRU00076"/>
    </source>
</evidence>
<organism evidence="6 7">
    <name type="scientific">Heterorhabditis bacteriophora</name>
    <name type="common">Entomopathogenic nematode worm</name>
    <dbReference type="NCBI Taxonomy" id="37862"/>
    <lineage>
        <taxon>Eukaryota</taxon>
        <taxon>Metazoa</taxon>
        <taxon>Ecdysozoa</taxon>
        <taxon>Nematoda</taxon>
        <taxon>Chromadorea</taxon>
        <taxon>Rhabditida</taxon>
        <taxon>Rhabditina</taxon>
        <taxon>Rhabditomorpha</taxon>
        <taxon>Strongyloidea</taxon>
        <taxon>Heterorhabditidae</taxon>
        <taxon>Heterorhabditis</taxon>
    </lineage>
</organism>
<dbReference type="InterPro" id="IPR000033">
    <property type="entry name" value="LDLR_classB_rpt"/>
</dbReference>
<evidence type="ECO:0000256" key="4">
    <source>
        <dbReference type="PROSITE-ProRule" id="PRU00461"/>
    </source>
</evidence>
<protein>
    <submittedName>
        <fullName evidence="7">EGF-like domain-containing protein</fullName>
    </submittedName>
</protein>
<keyword evidence="6" id="KW-1185">Reference proteome</keyword>
<dbReference type="SUPFAM" id="SSF63825">
    <property type="entry name" value="YWTD domain"/>
    <property type="match status" value="1"/>
</dbReference>
<dbReference type="PANTHER" id="PTHR46513">
    <property type="entry name" value="VITELLOGENIN RECEPTOR-LIKE PROTEIN-RELATED-RELATED"/>
    <property type="match status" value="1"/>
</dbReference>
<dbReference type="PANTHER" id="PTHR46513:SF13">
    <property type="entry name" value="EGF-LIKE DOMAIN-CONTAINING PROTEIN"/>
    <property type="match status" value="1"/>
</dbReference>
<evidence type="ECO:0000313" key="6">
    <source>
        <dbReference type="Proteomes" id="UP000095283"/>
    </source>
</evidence>
<dbReference type="SMART" id="SM00181">
    <property type="entry name" value="EGF"/>
    <property type="match status" value="2"/>
</dbReference>
<keyword evidence="2" id="KW-1015">Disulfide bond</keyword>
<dbReference type="Pfam" id="PF12947">
    <property type="entry name" value="EGF_3"/>
    <property type="match status" value="1"/>
</dbReference>
<dbReference type="Gene3D" id="2.120.10.30">
    <property type="entry name" value="TolB, C-terminal domain"/>
    <property type="match status" value="1"/>
</dbReference>
<dbReference type="GO" id="GO:0060070">
    <property type="term" value="P:canonical Wnt signaling pathway"/>
    <property type="evidence" value="ECO:0007669"/>
    <property type="project" value="TreeGrafter"/>
</dbReference>
<feature type="repeat" description="LDL-receptor class B" evidence="4">
    <location>
        <begin position="203"/>
        <end position="247"/>
    </location>
</feature>
<feature type="domain" description="EGF-like" evidence="5">
    <location>
        <begin position="47"/>
        <end position="88"/>
    </location>
</feature>
<dbReference type="GO" id="GO:0005886">
    <property type="term" value="C:plasma membrane"/>
    <property type="evidence" value="ECO:0007669"/>
    <property type="project" value="TreeGrafter"/>
</dbReference>
<keyword evidence="1 3" id="KW-0245">EGF-like domain</keyword>
<dbReference type="SMART" id="SM00135">
    <property type="entry name" value="LY"/>
    <property type="match status" value="3"/>
</dbReference>
<dbReference type="GO" id="GO:0042813">
    <property type="term" value="F:Wnt receptor activity"/>
    <property type="evidence" value="ECO:0007669"/>
    <property type="project" value="TreeGrafter"/>
</dbReference>